<accession>A0A9N9HFR7</accession>
<comment type="caution">
    <text evidence="3">The sequence shown here is derived from an EMBL/GenBank/DDBJ whole genome shotgun (WGS) entry which is preliminary data.</text>
</comment>
<dbReference type="InterPro" id="IPR011333">
    <property type="entry name" value="SKP1/BTB/POZ_sf"/>
</dbReference>
<dbReference type="InterPro" id="IPR000210">
    <property type="entry name" value="BTB/POZ_dom"/>
</dbReference>
<evidence type="ECO:0000313" key="4">
    <source>
        <dbReference type="Proteomes" id="UP000789342"/>
    </source>
</evidence>
<dbReference type="SMART" id="SM00225">
    <property type="entry name" value="BTB"/>
    <property type="match status" value="1"/>
</dbReference>
<dbReference type="AlphaFoldDB" id="A0A9N9HFR7"/>
<dbReference type="Pfam" id="PF00651">
    <property type="entry name" value="BTB"/>
    <property type="match status" value="1"/>
</dbReference>
<reference evidence="3" key="1">
    <citation type="submission" date="2021-06" db="EMBL/GenBank/DDBJ databases">
        <authorList>
            <person name="Kallberg Y."/>
            <person name="Tangrot J."/>
            <person name="Rosling A."/>
        </authorList>
    </citation>
    <scope>NUCLEOTIDE SEQUENCE</scope>
    <source>
        <strain evidence="3">CL551</strain>
    </source>
</reference>
<evidence type="ECO:0000256" key="1">
    <source>
        <dbReference type="SAM" id="MobiDB-lite"/>
    </source>
</evidence>
<proteinExistence type="predicted"/>
<feature type="domain" description="BTB" evidence="2">
    <location>
        <begin position="17"/>
        <end position="81"/>
    </location>
</feature>
<keyword evidence="4" id="KW-1185">Reference proteome</keyword>
<dbReference type="Proteomes" id="UP000789342">
    <property type="component" value="Unassembled WGS sequence"/>
</dbReference>
<dbReference type="OrthoDB" id="2316821at2759"/>
<organism evidence="3 4">
    <name type="scientific">Acaulospora morrowiae</name>
    <dbReference type="NCBI Taxonomy" id="94023"/>
    <lineage>
        <taxon>Eukaryota</taxon>
        <taxon>Fungi</taxon>
        <taxon>Fungi incertae sedis</taxon>
        <taxon>Mucoromycota</taxon>
        <taxon>Glomeromycotina</taxon>
        <taxon>Glomeromycetes</taxon>
        <taxon>Diversisporales</taxon>
        <taxon>Acaulosporaceae</taxon>
        <taxon>Acaulospora</taxon>
    </lineage>
</organism>
<feature type="compositionally biased region" description="Low complexity" evidence="1">
    <location>
        <begin position="279"/>
        <end position="310"/>
    </location>
</feature>
<dbReference type="PROSITE" id="PS50097">
    <property type="entry name" value="BTB"/>
    <property type="match status" value="1"/>
</dbReference>
<dbReference type="SUPFAM" id="SSF54695">
    <property type="entry name" value="POZ domain"/>
    <property type="match status" value="1"/>
</dbReference>
<dbReference type="CDD" id="cd18186">
    <property type="entry name" value="BTB_POZ_ZBTB_KLHL-like"/>
    <property type="match status" value="1"/>
</dbReference>
<feature type="region of interest" description="Disordered" evidence="1">
    <location>
        <begin position="275"/>
        <end position="310"/>
    </location>
</feature>
<protein>
    <submittedName>
        <fullName evidence="3">8686_t:CDS:1</fullName>
    </submittedName>
</protein>
<gene>
    <name evidence="3" type="ORF">AMORRO_LOCUS11294</name>
</gene>
<evidence type="ECO:0000259" key="2">
    <source>
        <dbReference type="PROSITE" id="PS50097"/>
    </source>
</evidence>
<dbReference type="EMBL" id="CAJVPV010014047">
    <property type="protein sequence ID" value="CAG8682085.1"/>
    <property type="molecule type" value="Genomic_DNA"/>
</dbReference>
<name>A0A9N9HFR7_9GLOM</name>
<evidence type="ECO:0000313" key="3">
    <source>
        <dbReference type="EMBL" id="CAG8682085.1"/>
    </source>
</evidence>
<sequence>MDTLPKVRVLYNDSVTNDLTFRIDGRIYFAHKCILSLQSEWFRKYFDSHGGFQGEDKHLYLDLSCSKKFVIEKWHDVESMLLKNDFKEHQVRNEVTNEKIRVKNVNLERRQEDYDESTFRFEIYYNYEIFGYFLSYCYGWSIQPKTTDELFAVAYLAKKFQVPSLTKFVDCLLRHVPKSWKPNEHKWKAGLMVSKWLVLVETRLSILNFLARTLTVTKGAEKRAMVKSIIRDEDYNEVERLMAEIYEENIRSENEFFEDDVLGLDKNGNLIGVTGNITSEQSSSDESSENSSSTYQSSLFSSSEDSGSES</sequence>
<dbReference type="Gene3D" id="3.30.710.10">
    <property type="entry name" value="Potassium Channel Kv1.1, Chain A"/>
    <property type="match status" value="1"/>
</dbReference>